<dbReference type="HOGENOM" id="CLU_051145_0_0_6"/>
<dbReference type="RefSeq" id="WP_010958051.1">
    <property type="nucleotide sequence ID" value="NC_009727.1"/>
</dbReference>
<feature type="transmembrane region" description="Helical" evidence="1">
    <location>
        <begin position="195"/>
        <end position="214"/>
    </location>
</feature>
<dbReference type="AlphaFoldDB" id="A9KFN5"/>
<evidence type="ECO:0000313" key="2">
    <source>
        <dbReference type="EMBL" id="ABS76641.1"/>
    </source>
</evidence>
<proteinExistence type="predicted"/>
<evidence type="ECO:0000313" key="3">
    <source>
        <dbReference type="Proteomes" id="UP000008555"/>
    </source>
</evidence>
<evidence type="ECO:0000256" key="1">
    <source>
        <dbReference type="SAM" id="Phobius"/>
    </source>
</evidence>
<protein>
    <submittedName>
        <fullName evidence="2">Hypothetical membrane spanning protein</fullName>
    </submittedName>
</protein>
<feature type="transmembrane region" description="Helical" evidence="1">
    <location>
        <begin position="162"/>
        <end position="183"/>
    </location>
</feature>
<feature type="transmembrane region" description="Helical" evidence="1">
    <location>
        <begin position="333"/>
        <end position="354"/>
    </location>
</feature>
<dbReference type="KEGG" id="cbd:CBUD_1268"/>
<accession>A9KFN5</accession>
<sequence length="437" mass="48293">MQGTGSNEEKFHLLDEEEKQTGRNYHTYDVETNLVHVGTKPQEEASPISQIPFAQSRVFIPIDILLWALMAWSEFGYAFFSKATSDQSLNAPLQRYLYPHLTRRQGELISDDLGKAIAVLSFTDAGLTVLAGSNMKKAREQCMLTVMNARSQFSKGEIRPTLFGANLFLFLISYIVGSLAPWTGYQMDGGDGLPISVRLAGWTMFVGQIATYIATTAPRLKKAPEVLTQLFHLSPEEKAKIRTNLGSRKGIFFMIRTFVNCLNRGWSFYGLAGLIGSYIFGLGPIPTTVFSSVASVSSVYNTFMTQGLNDYDETFSQKEDTKESPIQSLGGKILVYGPLYLVLGGVFILRTISTPVLYTGEIKDPQDDYDTKDAIIAVVGLILGGFAAKQYCRYMGDFGKNALDSAVLSLKAWFGSGKKEEDDQSKGLLPFIYQNNG</sequence>
<name>A9KFN5_COXBN</name>
<keyword evidence="1" id="KW-1133">Transmembrane helix</keyword>
<keyword evidence="1" id="KW-0472">Membrane</keyword>
<dbReference type="Proteomes" id="UP000008555">
    <property type="component" value="Chromosome"/>
</dbReference>
<gene>
    <name evidence="2" type="ordered locus">CBUD_1268</name>
</gene>
<keyword evidence="1" id="KW-0812">Transmembrane</keyword>
<dbReference type="EMBL" id="CP000733">
    <property type="protein sequence ID" value="ABS76641.1"/>
    <property type="molecule type" value="Genomic_DNA"/>
</dbReference>
<reference evidence="2 3" key="1">
    <citation type="journal article" date="2009" name="Infect. Immun.">
        <title>Comparative genomics reveal extensive transposon-mediated genomic plasticity and diversity among potential effector proteins within the genus Coxiella.</title>
        <authorList>
            <person name="Beare P.A."/>
            <person name="Unsworth N."/>
            <person name="Andoh M."/>
            <person name="Voth D.E."/>
            <person name="Omsland A."/>
            <person name="Gilk S.D."/>
            <person name="Williams K.P."/>
            <person name="Sobral B.W."/>
            <person name="Kupko J.J.III."/>
            <person name="Porcella S.F."/>
            <person name="Samuel J.E."/>
            <person name="Heinzen R.A."/>
        </authorList>
    </citation>
    <scope>NUCLEOTIDE SEQUENCE [LARGE SCALE GENOMIC DNA]</scope>
    <source>
        <strain evidence="2 3">Dugway 5J108-111</strain>
    </source>
</reference>
<organism evidence="2 3">
    <name type="scientific">Coxiella burnetii (strain Dugway 5J108-111)</name>
    <dbReference type="NCBI Taxonomy" id="434922"/>
    <lineage>
        <taxon>Bacteria</taxon>
        <taxon>Pseudomonadati</taxon>
        <taxon>Pseudomonadota</taxon>
        <taxon>Gammaproteobacteria</taxon>
        <taxon>Legionellales</taxon>
        <taxon>Coxiellaceae</taxon>
        <taxon>Coxiella</taxon>
    </lineage>
</organism>